<dbReference type="Proteomes" id="UP000001340">
    <property type="component" value="Unassembled WGS sequence"/>
</dbReference>
<accession>A0A0E2DB39</accession>
<comment type="caution">
    <text evidence="1">The sequence shown here is derived from an EMBL/GenBank/DDBJ whole genome shotgun (WGS) entry which is preliminary data.</text>
</comment>
<proteinExistence type="predicted"/>
<name>A0A0E2DB39_LEPIR</name>
<evidence type="ECO:0000313" key="1">
    <source>
        <dbReference type="EMBL" id="EKR57304.1"/>
    </source>
</evidence>
<gene>
    <name evidence="1" type="ORF">LEP1GSC105_0683</name>
</gene>
<organism evidence="1 2">
    <name type="scientific">Leptospira interrogans str. UI 12758</name>
    <dbReference type="NCBI Taxonomy" id="1049938"/>
    <lineage>
        <taxon>Bacteria</taxon>
        <taxon>Pseudomonadati</taxon>
        <taxon>Spirochaetota</taxon>
        <taxon>Spirochaetia</taxon>
        <taxon>Leptospirales</taxon>
        <taxon>Leptospiraceae</taxon>
        <taxon>Leptospira</taxon>
    </lineage>
</organism>
<evidence type="ECO:0000313" key="2">
    <source>
        <dbReference type="Proteomes" id="UP000001340"/>
    </source>
</evidence>
<protein>
    <submittedName>
        <fullName evidence="1">Uncharacterized protein</fullName>
    </submittedName>
</protein>
<reference evidence="1 2" key="1">
    <citation type="submission" date="2012-10" db="EMBL/GenBank/DDBJ databases">
        <authorList>
            <person name="Harkins D.M."/>
            <person name="Durkin A.S."/>
            <person name="Brinkac L.M."/>
            <person name="Haft D.H."/>
            <person name="Selengut J.D."/>
            <person name="Sanka R."/>
            <person name="DePew J."/>
            <person name="Purushe J."/>
            <person name="Chanthongthip A."/>
            <person name="Lattana O."/>
            <person name="Phetsouvanh R."/>
            <person name="Newton P.N."/>
            <person name="Vinetz J.M."/>
            <person name="Sutton G.G."/>
            <person name="Nierman W.C."/>
            <person name="Fouts D.E."/>
        </authorList>
    </citation>
    <scope>NUCLEOTIDE SEQUENCE [LARGE SCALE GENOMIC DNA]</scope>
    <source>
        <strain evidence="1 2">UI 12758</strain>
    </source>
</reference>
<dbReference type="EMBL" id="AHNR02000001">
    <property type="protein sequence ID" value="EKR57304.1"/>
    <property type="molecule type" value="Genomic_DNA"/>
</dbReference>
<sequence>MGRNYNFLLDIETIHFIKLEYSVYQLMWELPHFREITVKLRNCRNYRVFILNDRLQEE</sequence>
<dbReference type="AlphaFoldDB" id="A0A0E2DB39"/>